<sequence>MGISRVMSNQKAPKDVKQLIVMKILVGEKSHHLKFTTEFNNSIGKSVSSRPVCWCEVRRINYRLPRTSFAKPMNRLLGSGYAAI</sequence>
<keyword evidence="2" id="KW-1185">Reference proteome</keyword>
<proteinExistence type="predicted"/>
<dbReference type="Proteomes" id="UP000499080">
    <property type="component" value="Unassembled WGS sequence"/>
</dbReference>
<evidence type="ECO:0000313" key="2">
    <source>
        <dbReference type="Proteomes" id="UP000499080"/>
    </source>
</evidence>
<dbReference type="EMBL" id="BGPR01000028">
    <property type="protein sequence ID" value="GBL82461.1"/>
    <property type="molecule type" value="Genomic_DNA"/>
</dbReference>
<comment type="caution">
    <text evidence="1">The sequence shown here is derived from an EMBL/GenBank/DDBJ whole genome shotgun (WGS) entry which is preliminary data.</text>
</comment>
<accession>A0A4Y2ARA1</accession>
<evidence type="ECO:0000313" key="1">
    <source>
        <dbReference type="EMBL" id="GBL82461.1"/>
    </source>
</evidence>
<protein>
    <submittedName>
        <fullName evidence="1">Uncharacterized protein</fullName>
    </submittedName>
</protein>
<reference evidence="1 2" key="1">
    <citation type="journal article" date="2019" name="Sci. Rep.">
        <title>Orb-weaving spider Araneus ventricosus genome elucidates the spidroin gene catalogue.</title>
        <authorList>
            <person name="Kono N."/>
            <person name="Nakamura H."/>
            <person name="Ohtoshi R."/>
            <person name="Moran D.A.P."/>
            <person name="Shinohara A."/>
            <person name="Yoshida Y."/>
            <person name="Fujiwara M."/>
            <person name="Mori M."/>
            <person name="Tomita M."/>
            <person name="Arakawa K."/>
        </authorList>
    </citation>
    <scope>NUCLEOTIDE SEQUENCE [LARGE SCALE GENOMIC DNA]</scope>
</reference>
<name>A0A4Y2ARA1_ARAVE</name>
<organism evidence="1 2">
    <name type="scientific">Araneus ventricosus</name>
    <name type="common">Orbweaver spider</name>
    <name type="synonym">Epeira ventricosa</name>
    <dbReference type="NCBI Taxonomy" id="182803"/>
    <lineage>
        <taxon>Eukaryota</taxon>
        <taxon>Metazoa</taxon>
        <taxon>Ecdysozoa</taxon>
        <taxon>Arthropoda</taxon>
        <taxon>Chelicerata</taxon>
        <taxon>Arachnida</taxon>
        <taxon>Araneae</taxon>
        <taxon>Araneomorphae</taxon>
        <taxon>Entelegynae</taxon>
        <taxon>Araneoidea</taxon>
        <taxon>Araneidae</taxon>
        <taxon>Araneus</taxon>
    </lineage>
</organism>
<dbReference type="AlphaFoldDB" id="A0A4Y2ARA1"/>
<gene>
    <name evidence="1" type="ORF">AVEN_252592_1</name>
</gene>